<protein>
    <submittedName>
        <fullName evidence="2">Uncharacterized protein</fullName>
    </submittedName>
</protein>
<dbReference type="Proteomes" id="UP000838686">
    <property type="component" value="Unassembled WGS sequence"/>
</dbReference>
<dbReference type="RefSeq" id="WP_236343057.1">
    <property type="nucleotide sequence ID" value="NZ_CAKMMF010000014.1"/>
</dbReference>
<feature type="chain" id="PRO_5045318082" evidence="1">
    <location>
        <begin position="26"/>
        <end position="142"/>
    </location>
</feature>
<reference evidence="2" key="1">
    <citation type="submission" date="2022-01" db="EMBL/GenBank/DDBJ databases">
        <authorList>
            <person name="Criscuolo A."/>
        </authorList>
    </citation>
    <scope>NUCLEOTIDE SEQUENCE</scope>
    <source>
        <strain evidence="2">CIP111893</strain>
    </source>
</reference>
<name>A0ABN8GFD9_9BACL</name>
<evidence type="ECO:0000313" key="3">
    <source>
        <dbReference type="Proteomes" id="UP000838686"/>
    </source>
</evidence>
<keyword evidence="1" id="KW-0732">Signal</keyword>
<dbReference type="EMBL" id="CAKMMF010000014">
    <property type="protein sequence ID" value="CAH1207647.1"/>
    <property type="molecule type" value="Genomic_DNA"/>
</dbReference>
<feature type="signal peptide" evidence="1">
    <location>
        <begin position="1"/>
        <end position="25"/>
    </location>
</feature>
<evidence type="ECO:0000313" key="2">
    <source>
        <dbReference type="EMBL" id="CAH1207647.1"/>
    </source>
</evidence>
<evidence type="ECO:0000256" key="1">
    <source>
        <dbReference type="SAM" id="SignalP"/>
    </source>
</evidence>
<dbReference type="PROSITE" id="PS51257">
    <property type="entry name" value="PROKAR_LIPOPROTEIN"/>
    <property type="match status" value="1"/>
</dbReference>
<organism evidence="2 3">
    <name type="scientific">Paenibacillus plantiphilus</name>
    <dbReference type="NCBI Taxonomy" id="2905650"/>
    <lineage>
        <taxon>Bacteria</taxon>
        <taxon>Bacillati</taxon>
        <taxon>Bacillota</taxon>
        <taxon>Bacilli</taxon>
        <taxon>Bacillales</taxon>
        <taxon>Paenibacillaceae</taxon>
        <taxon>Paenibacillus</taxon>
    </lineage>
</organism>
<proteinExistence type="predicted"/>
<gene>
    <name evidence="2" type="ORF">PAECIP111893_02745</name>
</gene>
<sequence>MRHRVIRVWMSMLLIIAISCQPAFAAKKSSDVKVKVTLVSVELVENNHVGNEWATEATVNGKILEDGDSEKFTLKAGGTLKLKAVAEEQDKIPDVGKSEKSIKASSISGAKKYELKVKVVENRGRYSGKTAHWKFTFKVEKA</sequence>
<accession>A0ABN8GFD9</accession>
<comment type="caution">
    <text evidence="2">The sequence shown here is derived from an EMBL/GenBank/DDBJ whole genome shotgun (WGS) entry which is preliminary data.</text>
</comment>
<keyword evidence="3" id="KW-1185">Reference proteome</keyword>